<dbReference type="KEGG" id="serj:SGUI_2025"/>
<dbReference type="AlphaFoldDB" id="A0A1B1NDF8"/>
<dbReference type="PANTHER" id="PTHR43283">
    <property type="entry name" value="BETA-LACTAMASE-RELATED"/>
    <property type="match status" value="1"/>
</dbReference>
<dbReference type="PANTHER" id="PTHR43283:SF3">
    <property type="entry name" value="BETA-LACTAMASE FAMILY PROTEIN (AFU_ORTHOLOGUE AFUA_5G07500)"/>
    <property type="match status" value="1"/>
</dbReference>
<dbReference type="PATRIC" id="fig|1758689.4.peg.2107"/>
<dbReference type="EMBL" id="CP014989">
    <property type="protein sequence ID" value="ANS79421.1"/>
    <property type="molecule type" value="Genomic_DNA"/>
</dbReference>
<evidence type="ECO:0000259" key="1">
    <source>
        <dbReference type="Pfam" id="PF00144"/>
    </source>
</evidence>
<dbReference type="InterPro" id="IPR012338">
    <property type="entry name" value="Beta-lactam/transpept-like"/>
</dbReference>
<dbReference type="SUPFAM" id="SSF56601">
    <property type="entry name" value="beta-lactamase/transpeptidase-like"/>
    <property type="match status" value="1"/>
</dbReference>
<protein>
    <submittedName>
        <fullName evidence="2">Beta-lactamase class C</fullName>
    </submittedName>
</protein>
<evidence type="ECO:0000313" key="3">
    <source>
        <dbReference type="Proteomes" id="UP000092482"/>
    </source>
</evidence>
<evidence type="ECO:0000313" key="2">
    <source>
        <dbReference type="EMBL" id="ANS79421.1"/>
    </source>
</evidence>
<organism evidence="2 3">
    <name type="scientific">Serinicoccus hydrothermalis</name>
    <dbReference type="NCBI Taxonomy" id="1758689"/>
    <lineage>
        <taxon>Bacteria</taxon>
        <taxon>Bacillati</taxon>
        <taxon>Actinomycetota</taxon>
        <taxon>Actinomycetes</taxon>
        <taxon>Micrococcales</taxon>
        <taxon>Ornithinimicrobiaceae</taxon>
        <taxon>Serinicoccus</taxon>
    </lineage>
</organism>
<dbReference type="Pfam" id="PF00144">
    <property type="entry name" value="Beta-lactamase"/>
    <property type="match status" value="1"/>
</dbReference>
<dbReference type="OrthoDB" id="9809635at2"/>
<dbReference type="Proteomes" id="UP000092482">
    <property type="component" value="Chromosome"/>
</dbReference>
<name>A0A1B1NDF8_9MICO</name>
<proteinExistence type="predicted"/>
<dbReference type="Gene3D" id="3.40.710.10">
    <property type="entry name" value="DD-peptidase/beta-lactamase superfamily"/>
    <property type="match status" value="1"/>
</dbReference>
<reference evidence="2 3" key="1">
    <citation type="submission" date="2016-03" db="EMBL/GenBank/DDBJ databases">
        <title>Shallow-sea hydrothermal system.</title>
        <authorList>
            <person name="Tang K."/>
        </authorList>
    </citation>
    <scope>NUCLEOTIDE SEQUENCE [LARGE SCALE GENOMIC DNA]</scope>
    <source>
        <strain evidence="2 3">JLT9</strain>
    </source>
</reference>
<feature type="domain" description="Beta-lactamase-related" evidence="1">
    <location>
        <begin position="6"/>
        <end position="353"/>
    </location>
</feature>
<gene>
    <name evidence="2" type="ORF">SGUI_2025</name>
</gene>
<sequence length="368" mass="38906">MSDLTDLLERHWNAGTAPGLVAALGDADGALEVAAVGELAQDAVVRIASMTKPVLAVATLRLVDAGALALDDPVDRWLPELADRQVLRTPDAALDDTVPATGPITLRHLLTCTSGYGMILAESPLQEAMEGAGAAAGPEPLAPSSQEWLDALAALPLVGQPGEVWRYHHSFGLLGIMLERAVGRPLGEHLAEDLLGPLGMHETGYAVPPADAHRLPAAYRRQEGGDLVEIEPAGAGHYVADEVRDRAHDELVSTVRDYAAFARMLAAGGVHEGDQVVAPELLAQMRVDQVPERAKDPGSFFPGFWEGAGWGFGVAVESGGEHAGRFGWSGGLGTDFWADPATGRYAVILTQAEMDEQVMRLFAAGRQL</sequence>
<dbReference type="InterPro" id="IPR001466">
    <property type="entry name" value="Beta-lactam-related"/>
</dbReference>
<accession>A0A1B1NDF8</accession>
<dbReference type="STRING" id="1758689.SGUI_2025"/>
<dbReference type="RefSeq" id="WP_066639677.1">
    <property type="nucleotide sequence ID" value="NZ_CP014989.1"/>
</dbReference>
<keyword evidence="3" id="KW-1185">Reference proteome</keyword>
<dbReference type="InterPro" id="IPR050789">
    <property type="entry name" value="Diverse_Enzym_Activities"/>
</dbReference>